<gene>
    <name evidence="1" type="ORF">Naga_100113g19</name>
</gene>
<organism evidence="1 2">
    <name type="scientific">Nannochloropsis gaditana</name>
    <dbReference type="NCBI Taxonomy" id="72520"/>
    <lineage>
        <taxon>Eukaryota</taxon>
        <taxon>Sar</taxon>
        <taxon>Stramenopiles</taxon>
        <taxon>Ochrophyta</taxon>
        <taxon>Eustigmatophyceae</taxon>
        <taxon>Eustigmatales</taxon>
        <taxon>Monodopsidaceae</taxon>
        <taxon>Nannochloropsis</taxon>
    </lineage>
</organism>
<sequence length="152" mass="17137">MTVFRTEKFPVRRLMACCSFPLLSSTGKAGIWTASARSLRRLCHLHRSFGRARDATRSLTLNTMTSGPAATTLIPILERQPNVGCLLARIMGRAARLSIIGGVVLPRTWMLQAVRRSPMRATTDHAIKKTGRRLRWRPCHAYRLYIMRCAST</sequence>
<dbReference type="EMBL" id="AZIL01001415">
    <property type="protein sequence ID" value="EWM23905.1"/>
    <property type="molecule type" value="Genomic_DNA"/>
</dbReference>
<evidence type="ECO:0000313" key="2">
    <source>
        <dbReference type="Proteomes" id="UP000019335"/>
    </source>
</evidence>
<dbReference type="Proteomes" id="UP000019335">
    <property type="component" value="Chromosome 15"/>
</dbReference>
<name>W7TA60_9STRA</name>
<comment type="caution">
    <text evidence="1">The sequence shown here is derived from an EMBL/GenBank/DDBJ whole genome shotgun (WGS) entry which is preliminary data.</text>
</comment>
<dbReference type="AlphaFoldDB" id="W7TA60"/>
<accession>W7TA60</accession>
<reference evidence="1 2" key="1">
    <citation type="journal article" date="2014" name="Mol. Plant">
        <title>Chromosome Scale Genome Assembly and Transcriptome Profiling of Nannochloropsis gaditana in Nitrogen Depletion.</title>
        <authorList>
            <person name="Corteggiani Carpinelli E."/>
            <person name="Telatin A."/>
            <person name="Vitulo N."/>
            <person name="Forcato C."/>
            <person name="D'Angelo M."/>
            <person name="Schiavon R."/>
            <person name="Vezzi A."/>
            <person name="Giacometti G.M."/>
            <person name="Morosinotto T."/>
            <person name="Valle G."/>
        </authorList>
    </citation>
    <scope>NUCLEOTIDE SEQUENCE [LARGE SCALE GENOMIC DNA]</scope>
    <source>
        <strain evidence="1 2">B-31</strain>
    </source>
</reference>
<evidence type="ECO:0000313" key="1">
    <source>
        <dbReference type="EMBL" id="EWM23905.1"/>
    </source>
</evidence>
<protein>
    <submittedName>
        <fullName evidence="1">Uncharacterized protein</fullName>
    </submittedName>
</protein>
<keyword evidence="2" id="KW-1185">Reference proteome</keyword>
<proteinExistence type="predicted"/>